<dbReference type="GO" id="GO:0046872">
    <property type="term" value="F:metal ion binding"/>
    <property type="evidence" value="ECO:0007669"/>
    <property type="project" value="UniProtKB-KW"/>
</dbReference>
<gene>
    <name evidence="8" type="ORF">PHJA_000735300</name>
</gene>
<dbReference type="Proteomes" id="UP000653305">
    <property type="component" value="Unassembled WGS sequence"/>
</dbReference>
<dbReference type="NCBIfam" id="TIGR01623">
    <property type="entry name" value="put_zinc_LRP1"/>
    <property type="match status" value="1"/>
</dbReference>
<dbReference type="InterPro" id="IPR006511">
    <property type="entry name" value="SHI_C"/>
</dbReference>
<evidence type="ECO:0000313" key="9">
    <source>
        <dbReference type="Proteomes" id="UP000653305"/>
    </source>
</evidence>
<keyword evidence="9" id="KW-1185">Reference proteome</keyword>
<dbReference type="PANTHER" id="PTHR31604:SF4">
    <property type="entry name" value="PROTEIN SHORT INTERNODES"/>
    <property type="match status" value="1"/>
</dbReference>
<evidence type="ECO:0000256" key="6">
    <source>
        <dbReference type="ARBA" id="ARBA00023159"/>
    </source>
</evidence>
<dbReference type="OrthoDB" id="692274at2759"/>
<reference evidence="8" key="1">
    <citation type="submission" date="2020-07" db="EMBL/GenBank/DDBJ databases">
        <title>Ethylene signaling mediates host invasion by parasitic plants.</title>
        <authorList>
            <person name="Yoshida S."/>
        </authorList>
    </citation>
    <scope>NUCLEOTIDE SEQUENCE</scope>
    <source>
        <strain evidence="8">Okayama</strain>
    </source>
</reference>
<dbReference type="InterPro" id="IPR006510">
    <property type="entry name" value="Znf_LRP1"/>
</dbReference>
<dbReference type="PANTHER" id="PTHR31604">
    <property type="entry name" value="PROTEIN LATERAL ROOT PRIMORDIUM 1"/>
    <property type="match status" value="1"/>
</dbReference>
<name>A0A830BQ15_9LAMI</name>
<protein>
    <submittedName>
        <fullName evidence="8">Protein short internodes</fullName>
    </submittedName>
</protein>
<sequence>MMGSEEIGGINSGSRCQDCGNQAKRDCEHSRCRTCCKSRGFECLTHVKSTWVPVSQRRPRHFPMHHHHQITPTADQHHYHYQYGPNPKRHRETLGLEEGDFPDEVRFPAVFRCVRVSSMDNVVDQYAYQTSVSIGGHIFTGILYDQGPEPEGTVNYVTGESSSAGIGLLQHPNLATYAGTTADATGTTSSSYPSPFYAFNSQFFQHPKS</sequence>
<organism evidence="8 9">
    <name type="scientific">Phtheirospermum japonicum</name>
    <dbReference type="NCBI Taxonomy" id="374723"/>
    <lineage>
        <taxon>Eukaryota</taxon>
        <taxon>Viridiplantae</taxon>
        <taxon>Streptophyta</taxon>
        <taxon>Embryophyta</taxon>
        <taxon>Tracheophyta</taxon>
        <taxon>Spermatophyta</taxon>
        <taxon>Magnoliopsida</taxon>
        <taxon>eudicotyledons</taxon>
        <taxon>Gunneridae</taxon>
        <taxon>Pentapetalae</taxon>
        <taxon>asterids</taxon>
        <taxon>lamiids</taxon>
        <taxon>Lamiales</taxon>
        <taxon>Orobanchaceae</taxon>
        <taxon>Orobanchaceae incertae sedis</taxon>
        <taxon>Phtheirospermum</taxon>
    </lineage>
</organism>
<comment type="subcellular location">
    <subcellularLocation>
        <location evidence="1">Nucleus</location>
    </subcellularLocation>
</comment>
<accession>A0A830BQ15</accession>
<evidence type="ECO:0000256" key="4">
    <source>
        <dbReference type="ARBA" id="ARBA00022833"/>
    </source>
</evidence>
<dbReference type="AlphaFoldDB" id="A0A830BQ15"/>
<keyword evidence="7" id="KW-0539">Nucleus</keyword>
<dbReference type="Pfam" id="PF05142">
    <property type="entry name" value="DUF702"/>
    <property type="match status" value="1"/>
</dbReference>
<evidence type="ECO:0000313" key="8">
    <source>
        <dbReference type="EMBL" id="GFP85915.1"/>
    </source>
</evidence>
<evidence type="ECO:0000256" key="1">
    <source>
        <dbReference type="ARBA" id="ARBA00004123"/>
    </source>
</evidence>
<evidence type="ECO:0000256" key="7">
    <source>
        <dbReference type="ARBA" id="ARBA00023242"/>
    </source>
</evidence>
<keyword evidence="3" id="KW-0479">Metal-binding</keyword>
<dbReference type="NCBIfam" id="TIGR01624">
    <property type="entry name" value="LRP1_Cterm"/>
    <property type="match status" value="1"/>
</dbReference>
<keyword evidence="5" id="KW-0238">DNA-binding</keyword>
<comment type="similarity">
    <text evidence="2">Belongs to the SHI protein family.</text>
</comment>
<dbReference type="InterPro" id="IPR007818">
    <property type="entry name" value="SHI"/>
</dbReference>
<dbReference type="GO" id="GO:0003677">
    <property type="term" value="F:DNA binding"/>
    <property type="evidence" value="ECO:0007669"/>
    <property type="project" value="UniProtKB-KW"/>
</dbReference>
<dbReference type="GO" id="GO:0003700">
    <property type="term" value="F:DNA-binding transcription factor activity"/>
    <property type="evidence" value="ECO:0007669"/>
    <property type="project" value="InterPro"/>
</dbReference>
<evidence type="ECO:0000256" key="2">
    <source>
        <dbReference type="ARBA" id="ARBA00006911"/>
    </source>
</evidence>
<keyword evidence="6" id="KW-0010">Activator</keyword>
<evidence type="ECO:0000256" key="3">
    <source>
        <dbReference type="ARBA" id="ARBA00022723"/>
    </source>
</evidence>
<keyword evidence="4" id="KW-0862">Zinc</keyword>
<dbReference type="EMBL" id="BMAC01000116">
    <property type="protein sequence ID" value="GFP85915.1"/>
    <property type="molecule type" value="Genomic_DNA"/>
</dbReference>
<proteinExistence type="inferred from homology"/>
<comment type="caution">
    <text evidence="8">The sequence shown here is derived from an EMBL/GenBank/DDBJ whole genome shotgun (WGS) entry which is preliminary data.</text>
</comment>
<dbReference type="GO" id="GO:0005634">
    <property type="term" value="C:nucleus"/>
    <property type="evidence" value="ECO:0007669"/>
    <property type="project" value="UniProtKB-SubCell"/>
</dbReference>
<dbReference type="GO" id="GO:0045893">
    <property type="term" value="P:positive regulation of DNA-templated transcription"/>
    <property type="evidence" value="ECO:0007669"/>
    <property type="project" value="TreeGrafter"/>
</dbReference>
<evidence type="ECO:0000256" key="5">
    <source>
        <dbReference type="ARBA" id="ARBA00023125"/>
    </source>
</evidence>